<name>A0ABR3CDS4_9PEZI</name>
<protein>
    <recommendedName>
        <fullName evidence="3">Fungal N-terminal domain-containing protein</fullName>
    </recommendedName>
</protein>
<keyword evidence="2" id="KW-1185">Reference proteome</keyword>
<comment type="caution">
    <text evidence="1">The sequence shown here is derived from an EMBL/GenBank/DDBJ whole genome shotgun (WGS) entry which is preliminary data.</text>
</comment>
<dbReference type="RefSeq" id="XP_066631708.1">
    <property type="nucleotide sequence ID" value="XM_066777613.1"/>
</dbReference>
<evidence type="ECO:0000313" key="2">
    <source>
        <dbReference type="Proteomes" id="UP001430584"/>
    </source>
</evidence>
<sequence length="192" mass="21707">MTAWTTILILQDQAEFGLAVNVVELASICIRFIQQIQQAYNNFKDLPKSIATGRTQLDDLLKTLQAIKDTEGLQTDSIAEQLRSISKTTEDIRGNLENRDRLQSKRAPRRYLRIFLSGASDDRELLGLQARLNSVQAELALRIQVQHVTLTSDLKDAIARQLHGEQHPGEIMCVEERDAVQNPMQQTNQVTI</sequence>
<reference evidence="1 2" key="1">
    <citation type="submission" date="2024-02" db="EMBL/GenBank/DDBJ databases">
        <title>De novo assembly and annotation of 12 fungi associated with fruit tree decline syndrome in Ontario, Canada.</title>
        <authorList>
            <person name="Sulman M."/>
            <person name="Ellouze W."/>
            <person name="Ilyukhin E."/>
        </authorList>
    </citation>
    <scope>NUCLEOTIDE SEQUENCE [LARGE SCALE GENOMIC DNA]</scope>
    <source>
        <strain evidence="1 2">FDS-637</strain>
    </source>
</reference>
<organism evidence="1 2">
    <name type="scientific">Diplodia seriata</name>
    <dbReference type="NCBI Taxonomy" id="420778"/>
    <lineage>
        <taxon>Eukaryota</taxon>
        <taxon>Fungi</taxon>
        <taxon>Dikarya</taxon>
        <taxon>Ascomycota</taxon>
        <taxon>Pezizomycotina</taxon>
        <taxon>Dothideomycetes</taxon>
        <taxon>Dothideomycetes incertae sedis</taxon>
        <taxon>Botryosphaeriales</taxon>
        <taxon>Botryosphaeriaceae</taxon>
        <taxon>Diplodia</taxon>
    </lineage>
</organism>
<dbReference type="EMBL" id="JAJVCZ030000006">
    <property type="protein sequence ID" value="KAL0258679.1"/>
    <property type="molecule type" value="Genomic_DNA"/>
</dbReference>
<evidence type="ECO:0000313" key="1">
    <source>
        <dbReference type="EMBL" id="KAL0258679.1"/>
    </source>
</evidence>
<dbReference type="GeneID" id="92010265"/>
<gene>
    <name evidence="1" type="ORF">SLS55_006180</name>
</gene>
<proteinExistence type="predicted"/>
<evidence type="ECO:0008006" key="3">
    <source>
        <dbReference type="Google" id="ProtNLM"/>
    </source>
</evidence>
<dbReference type="Proteomes" id="UP001430584">
    <property type="component" value="Unassembled WGS sequence"/>
</dbReference>
<accession>A0ABR3CDS4</accession>